<evidence type="ECO:0000313" key="4">
    <source>
        <dbReference type="EMBL" id="SJZ58765.1"/>
    </source>
</evidence>
<dbReference type="STRING" id="225324.SAMN02745126_01743"/>
<comment type="subcellular location">
    <subcellularLocation>
        <location evidence="2">Gas vesicle</location>
    </subcellularLocation>
</comment>
<dbReference type="EMBL" id="FUWJ01000001">
    <property type="protein sequence ID" value="SJZ58765.1"/>
    <property type="molecule type" value="Genomic_DNA"/>
</dbReference>
<dbReference type="OrthoDB" id="3867411at2"/>
<dbReference type="AlphaFoldDB" id="A0A1T4LVQ1"/>
<dbReference type="GO" id="GO:0031411">
    <property type="term" value="C:gas vesicle"/>
    <property type="evidence" value="ECO:0007669"/>
    <property type="project" value="UniProtKB-SubCell"/>
</dbReference>
<sequence length="277" mass="31920">MNPPEAYIAGRTAAKSVEDRKARPQDLAEGKYVYAIIACDEPREFKNRGIGERGDKVHTINHRQMAAVVSDSPTIDYERSRRNMMAHTVVLEEVMKEFDLLPLRFGTVASSAESVERQLLVPRYGELSAMLEKMRGRSEFGLKAFWHEGVAFGEIVRENARVRKLRDALQGRSLEESYYQRIQLGEEVEKALTAIRARDEELILSRLRPFMRDIRTNKIISDRMVLNAAFLVERGDVPALDEAIRQLDQEFSERLMFKYVGPVPPYNFVNIAINWER</sequence>
<evidence type="ECO:0000313" key="5">
    <source>
        <dbReference type="Proteomes" id="UP000190092"/>
    </source>
</evidence>
<dbReference type="PANTHER" id="PTHR36852">
    <property type="entry name" value="PROTEIN GVPL 2"/>
    <property type="match status" value="1"/>
</dbReference>
<dbReference type="RefSeq" id="WP_085933339.1">
    <property type="nucleotide sequence ID" value="NZ_FUWJ01000001.1"/>
</dbReference>
<name>A0A1T4LVQ1_9HYPH</name>
<reference evidence="5" key="1">
    <citation type="submission" date="2017-02" db="EMBL/GenBank/DDBJ databases">
        <authorList>
            <person name="Varghese N."/>
            <person name="Submissions S."/>
        </authorList>
    </citation>
    <scope>NUCLEOTIDE SEQUENCE [LARGE SCALE GENOMIC DNA]</scope>
    <source>
        <strain evidence="5">ATCC 27094</strain>
    </source>
</reference>
<dbReference type="PANTHER" id="PTHR36852:SF1">
    <property type="entry name" value="PROTEIN GVPL 2"/>
    <property type="match status" value="1"/>
</dbReference>
<evidence type="ECO:0000256" key="1">
    <source>
        <dbReference type="ARBA" id="ARBA00022987"/>
    </source>
</evidence>
<dbReference type="Proteomes" id="UP000190092">
    <property type="component" value="Unassembled WGS sequence"/>
</dbReference>
<dbReference type="InterPro" id="IPR009430">
    <property type="entry name" value="GvpL/GvpF"/>
</dbReference>
<keyword evidence="1" id="KW-0304">Gas vesicle</keyword>
<proteinExistence type="inferred from homology"/>
<protein>
    <submittedName>
        <fullName evidence="4">Gas vesicle synthesis protein GvpL/GvpF</fullName>
    </submittedName>
</protein>
<organism evidence="4 5">
    <name type="scientific">Enhydrobacter aerosaccus</name>
    <dbReference type="NCBI Taxonomy" id="225324"/>
    <lineage>
        <taxon>Bacteria</taxon>
        <taxon>Pseudomonadati</taxon>
        <taxon>Pseudomonadota</taxon>
        <taxon>Alphaproteobacteria</taxon>
        <taxon>Hyphomicrobiales</taxon>
        <taxon>Enhydrobacter</taxon>
    </lineage>
</organism>
<accession>A0A1T4LVQ1</accession>
<evidence type="ECO:0000256" key="3">
    <source>
        <dbReference type="ARBA" id="ARBA00035643"/>
    </source>
</evidence>
<evidence type="ECO:0000256" key="2">
    <source>
        <dbReference type="ARBA" id="ARBA00035108"/>
    </source>
</evidence>
<dbReference type="GO" id="GO:0031412">
    <property type="term" value="P:gas vesicle organization"/>
    <property type="evidence" value="ECO:0007669"/>
    <property type="project" value="InterPro"/>
</dbReference>
<comment type="similarity">
    <text evidence="3">Belongs to the gas vesicle GvpF/GvpL family.</text>
</comment>
<gene>
    <name evidence="4" type="ORF">SAMN02745126_01743</name>
</gene>
<keyword evidence="5" id="KW-1185">Reference proteome</keyword>
<dbReference type="Pfam" id="PF06386">
    <property type="entry name" value="GvpL_GvpF"/>
    <property type="match status" value="1"/>
</dbReference>